<dbReference type="InterPro" id="IPR001296">
    <property type="entry name" value="Glyco_trans_1"/>
</dbReference>
<feature type="domain" description="Rhodanese" evidence="1">
    <location>
        <begin position="14"/>
        <end position="51"/>
    </location>
</feature>
<dbReference type="EMBL" id="JANUCP010000002">
    <property type="protein sequence ID" value="MCS3918556.1"/>
    <property type="molecule type" value="Genomic_DNA"/>
</dbReference>
<evidence type="ECO:0000313" key="2">
    <source>
        <dbReference type="EMBL" id="MCS3918556.1"/>
    </source>
</evidence>
<keyword evidence="3" id="KW-1185">Reference proteome</keyword>
<protein>
    <submittedName>
        <fullName evidence="2">Glycosyltransferase involved in cell wall biosynthesis</fullName>
    </submittedName>
</protein>
<dbReference type="Proteomes" id="UP001204798">
    <property type="component" value="Unassembled WGS sequence"/>
</dbReference>
<evidence type="ECO:0000313" key="3">
    <source>
        <dbReference type="Proteomes" id="UP001204798"/>
    </source>
</evidence>
<dbReference type="SUPFAM" id="SSF53756">
    <property type="entry name" value="UDP-Glycosyltransferase/glycogen phosphorylase"/>
    <property type="match status" value="1"/>
</dbReference>
<dbReference type="Pfam" id="PF13439">
    <property type="entry name" value="Glyco_transf_4"/>
    <property type="match status" value="1"/>
</dbReference>
<comment type="caution">
    <text evidence="2">The sequence shown here is derived from an EMBL/GenBank/DDBJ whole genome shotgun (WGS) entry which is preliminary data.</text>
</comment>
<dbReference type="RefSeq" id="WP_259094507.1">
    <property type="nucleotide sequence ID" value="NZ_CP130454.1"/>
</dbReference>
<dbReference type="PROSITE" id="PS50206">
    <property type="entry name" value="RHODANESE_3"/>
    <property type="match status" value="1"/>
</dbReference>
<accession>A0ABT2EKV1</accession>
<dbReference type="Pfam" id="PF00534">
    <property type="entry name" value="Glycos_transf_1"/>
    <property type="match status" value="1"/>
</dbReference>
<dbReference type="CDD" id="cd03801">
    <property type="entry name" value="GT4_PimA-like"/>
    <property type="match status" value="1"/>
</dbReference>
<sequence>MRLLFLIHGYPPDVVGGHGIRCQRTAEGLRQRGHDVLVLTTYRRENGPRKEGFVWKLLRSKWSEDPKRSAFKWVFVYRHNVKVYRQVLKEFKPDVICRWGLNWCTAAFVNYVHETAPVPVVVFVGGGIPAVPDDLWFHFCRTPARGTLRNLVKKALIKLASLWIPTEPKPIDYDTVTFNSKFVRDWCLQKEGWKVKRPVVIYGGVEVQRYAQRAPESYHNPPRFLFAGRIDPEKDPLTCLEAVERLARKGLPIRLTLAAGTSLHPDYERQVFQKAENLNGFVEVRNKVPQSEMPKLLRQHDVFVFSSQIDWWPNALLEAMAAGLAVIATRCGGPDEILVDGENCLIFPFGDADALAEQMERLIKESDLVVKLGQNARRLIEERFTLERYLDETEDLLKSVMRKA</sequence>
<organism evidence="2 3">
    <name type="scientific">Candidatus Fervidibacter sacchari</name>
    <dbReference type="NCBI Taxonomy" id="1448929"/>
    <lineage>
        <taxon>Bacteria</taxon>
        <taxon>Candidatus Fervidibacterota</taxon>
        <taxon>Candidatus Fervidibacter</taxon>
    </lineage>
</organism>
<reference evidence="2 3" key="1">
    <citation type="submission" date="2022-08" db="EMBL/GenBank/DDBJ databases">
        <title>Bacterial and archaeal communities from various locations to study Microbial Dark Matter (Phase II).</title>
        <authorList>
            <person name="Stepanauskas R."/>
        </authorList>
    </citation>
    <scope>NUCLEOTIDE SEQUENCE [LARGE SCALE GENOMIC DNA]</scope>
    <source>
        <strain evidence="2 3">PD1</strain>
    </source>
</reference>
<gene>
    <name evidence="2" type="ORF">M2350_000956</name>
</gene>
<dbReference type="Gene3D" id="3.40.50.2000">
    <property type="entry name" value="Glycogen Phosphorylase B"/>
    <property type="match status" value="2"/>
</dbReference>
<name>A0ABT2EKV1_9BACT</name>
<dbReference type="InterPro" id="IPR001763">
    <property type="entry name" value="Rhodanese-like_dom"/>
</dbReference>
<dbReference type="PANTHER" id="PTHR12526">
    <property type="entry name" value="GLYCOSYLTRANSFERASE"/>
    <property type="match status" value="1"/>
</dbReference>
<evidence type="ECO:0000259" key="1">
    <source>
        <dbReference type="PROSITE" id="PS50206"/>
    </source>
</evidence>
<proteinExistence type="predicted"/>
<dbReference type="InterPro" id="IPR028098">
    <property type="entry name" value="Glyco_trans_4-like_N"/>
</dbReference>